<evidence type="ECO:0000313" key="1">
    <source>
        <dbReference type="EMBL" id="KKM68516.1"/>
    </source>
</evidence>
<feature type="non-terminal residue" evidence="1">
    <location>
        <position position="240"/>
    </location>
</feature>
<dbReference type="EMBL" id="LAZR01010155">
    <property type="protein sequence ID" value="KKM68516.1"/>
    <property type="molecule type" value="Genomic_DNA"/>
</dbReference>
<name>A0A0F9K1D0_9ZZZZ</name>
<accession>A0A0F9K1D0</accession>
<sequence length="240" mass="27396">MDAYIFSALNSAHEQIIVESDINDFDTHFIEDFRKAGFNAANARLRKQGRFKIEPFIDEQSCIRGASVALVLFQMVDGVIRPDIRMWDRRYVSYEMGEDGLNWAGINEKRSMDLITSQYPKEVAHFGIDVSKKNAMVLDVWHRDGNEVWIGGKKILEQWHIPSEKRSFGFTPVVIETVTLGSMLSDEDSLARRGESIFFLIRDIIPELNRLASVVATQMQTRIKPPIQTSSQSKTDEPPT</sequence>
<dbReference type="AlphaFoldDB" id="A0A0F9K1D0"/>
<gene>
    <name evidence="1" type="ORF">LCGC14_1460200</name>
</gene>
<proteinExistence type="predicted"/>
<protein>
    <submittedName>
        <fullName evidence="1">Uncharacterized protein</fullName>
    </submittedName>
</protein>
<reference evidence="1" key="1">
    <citation type="journal article" date="2015" name="Nature">
        <title>Complex archaea that bridge the gap between prokaryotes and eukaryotes.</title>
        <authorList>
            <person name="Spang A."/>
            <person name="Saw J.H."/>
            <person name="Jorgensen S.L."/>
            <person name="Zaremba-Niedzwiedzka K."/>
            <person name="Martijn J."/>
            <person name="Lind A.E."/>
            <person name="van Eijk R."/>
            <person name="Schleper C."/>
            <person name="Guy L."/>
            <person name="Ettema T.J."/>
        </authorList>
    </citation>
    <scope>NUCLEOTIDE SEQUENCE</scope>
</reference>
<organism evidence="1">
    <name type="scientific">marine sediment metagenome</name>
    <dbReference type="NCBI Taxonomy" id="412755"/>
    <lineage>
        <taxon>unclassified sequences</taxon>
        <taxon>metagenomes</taxon>
        <taxon>ecological metagenomes</taxon>
    </lineage>
</organism>
<comment type="caution">
    <text evidence="1">The sequence shown here is derived from an EMBL/GenBank/DDBJ whole genome shotgun (WGS) entry which is preliminary data.</text>
</comment>